<name>A0ABW7Q779_9MICO</name>
<dbReference type="Proteomes" id="UP001610861">
    <property type="component" value="Unassembled WGS sequence"/>
</dbReference>
<keyword evidence="1" id="KW-0472">Membrane</keyword>
<feature type="transmembrane region" description="Helical" evidence="1">
    <location>
        <begin position="298"/>
        <end position="320"/>
    </location>
</feature>
<feature type="transmembrane region" description="Helical" evidence="1">
    <location>
        <begin position="162"/>
        <end position="183"/>
    </location>
</feature>
<feature type="transmembrane region" description="Helical" evidence="1">
    <location>
        <begin position="391"/>
        <end position="410"/>
    </location>
</feature>
<feature type="transmembrane region" description="Helical" evidence="1">
    <location>
        <begin position="422"/>
        <end position="443"/>
    </location>
</feature>
<keyword evidence="3" id="KW-1185">Reference proteome</keyword>
<dbReference type="RefSeq" id="WP_396640179.1">
    <property type="nucleotide sequence ID" value="NZ_JBIQWL010000002.1"/>
</dbReference>
<evidence type="ECO:0000256" key="1">
    <source>
        <dbReference type="SAM" id="Phobius"/>
    </source>
</evidence>
<feature type="transmembrane region" description="Helical" evidence="1">
    <location>
        <begin position="190"/>
        <end position="211"/>
    </location>
</feature>
<feature type="transmembrane region" description="Helical" evidence="1">
    <location>
        <begin position="500"/>
        <end position="517"/>
    </location>
</feature>
<dbReference type="EMBL" id="JBIQWL010000002">
    <property type="protein sequence ID" value="MFH8250248.1"/>
    <property type="molecule type" value="Genomic_DNA"/>
</dbReference>
<organism evidence="2 3">
    <name type="scientific">Microbacterium alkaliflavum</name>
    <dbReference type="NCBI Taxonomy" id="3248839"/>
    <lineage>
        <taxon>Bacteria</taxon>
        <taxon>Bacillati</taxon>
        <taxon>Actinomycetota</taxon>
        <taxon>Actinomycetes</taxon>
        <taxon>Micrococcales</taxon>
        <taxon>Microbacteriaceae</taxon>
        <taxon>Microbacterium</taxon>
    </lineage>
</organism>
<feature type="transmembrane region" description="Helical" evidence="1">
    <location>
        <begin position="87"/>
        <end position="107"/>
    </location>
</feature>
<keyword evidence="1" id="KW-1133">Transmembrane helix</keyword>
<keyword evidence="1" id="KW-0812">Transmembrane</keyword>
<feature type="transmembrane region" description="Helical" evidence="1">
    <location>
        <begin position="128"/>
        <end position="156"/>
    </location>
</feature>
<proteinExistence type="predicted"/>
<sequence>MNAPASRGGFWTVLRAQLRTGWLAPTVWIFALAGGYAATVAAVNGLYGTPAQLAGYNDTVAADPAMAAINGTPYGADTLGGVVSNEFGFIAAIAIPLMGLLLVVRQTRTQEERGMLELLRSRGVGIRAPWSAALLTTTIALALVGASMTATLLAFGEDLPGAVTYGASMAALGLVFAGIAVFAGQLFRRGAGITAIGIGVLGAAYITRAVGDVRGSGWKWLSPLAWQQETRPFTDDLRLWPLLLSLGVAILLVAAGLILVDRRDLGAALFASRPGPARGGGTLRTTPGVAVRMQAPTAAGWIAGAAVIGLVFGAFTGDIADAIASNPQLAASFPDPADANASYIGLSLLLIALMSLGVLGQGLSRTRAEESEGRLESVLARAVSRPGWSSAQFLTSAVTATLTLIIGGAALELTAGDTVDGIPAATLAYIPAVLLVAGIAWVLFGLLPRLSALIWAVVGYVAFVAFLGETLKLPDWALNMSPLYAVGTVPVDEVSAQSEWVLTVIAVVLCAAGIIGFRRRDTPR</sequence>
<feature type="transmembrane region" description="Helical" evidence="1">
    <location>
        <begin position="340"/>
        <end position="359"/>
    </location>
</feature>
<reference evidence="2 3" key="1">
    <citation type="submission" date="2024-09" db="EMBL/GenBank/DDBJ databases">
        <authorList>
            <person name="Pan X."/>
        </authorList>
    </citation>
    <scope>NUCLEOTIDE SEQUENCE [LARGE SCALE GENOMIC DNA]</scope>
    <source>
        <strain evidence="2 3">B2969</strain>
    </source>
</reference>
<accession>A0ABW7Q779</accession>
<gene>
    <name evidence="2" type="ORF">ACH3VR_07775</name>
</gene>
<feature type="transmembrane region" description="Helical" evidence="1">
    <location>
        <begin position="450"/>
        <end position="468"/>
    </location>
</feature>
<evidence type="ECO:0000313" key="2">
    <source>
        <dbReference type="EMBL" id="MFH8250248.1"/>
    </source>
</evidence>
<evidence type="ECO:0000313" key="3">
    <source>
        <dbReference type="Proteomes" id="UP001610861"/>
    </source>
</evidence>
<feature type="transmembrane region" description="Helical" evidence="1">
    <location>
        <begin position="239"/>
        <end position="260"/>
    </location>
</feature>
<protein>
    <submittedName>
        <fullName evidence="2">ABC transporter permease</fullName>
    </submittedName>
</protein>
<feature type="transmembrane region" description="Helical" evidence="1">
    <location>
        <begin position="21"/>
        <end position="43"/>
    </location>
</feature>
<comment type="caution">
    <text evidence="2">The sequence shown here is derived from an EMBL/GenBank/DDBJ whole genome shotgun (WGS) entry which is preliminary data.</text>
</comment>